<evidence type="ECO:0000313" key="2">
    <source>
        <dbReference type="Proteomes" id="UP001319827"/>
    </source>
</evidence>
<organism evidence="1 2">
    <name type="scientific">Desulfuromonas versatilis</name>
    <dbReference type="NCBI Taxonomy" id="2802975"/>
    <lineage>
        <taxon>Bacteria</taxon>
        <taxon>Pseudomonadati</taxon>
        <taxon>Thermodesulfobacteriota</taxon>
        <taxon>Desulfuromonadia</taxon>
        <taxon>Desulfuromonadales</taxon>
        <taxon>Desulfuromonadaceae</taxon>
        <taxon>Desulfuromonas</taxon>
    </lineage>
</organism>
<keyword evidence="2" id="KW-1185">Reference proteome</keyword>
<proteinExistence type="predicted"/>
<sequence>MIRKIADNLNWLPHYFARDLKRRFLGPHVKPKHIYFCICDHFEPYWNKADKATARRRLQRWLDEWPKIAEKYRDSDGEMLKYSFFYPEEEYQKDDLDALAELCHAGYGEVEIHLHHDNDTSENLRRTLLDYKKRLHEEHGLLSVDKRTGEIVYGFIHGNWALDNSRPDGRWCGVNDEITILQETGCYADFTMPSAPSNTQTRKVNSIYYAVDDPGRPKSHDWGRDAQVGDSGEGLLMVQGPLCPAWHNRKFGIVPRIENSGLIASNPVTEGRVRDWINQGICVRGAEEHIFVKLYAHGTQEENLKWFFDQQGADALFAHLSGGAEETGAARHYVSAREMTNVIRALESESPMGLDLMRDHLFGVGRRSLPSGEAA</sequence>
<accession>A0ABN6DYS3</accession>
<name>A0ABN6DYS3_9BACT</name>
<dbReference type="Proteomes" id="UP001319827">
    <property type="component" value="Chromosome"/>
</dbReference>
<reference evidence="1 2" key="2">
    <citation type="journal article" date="2021" name="Int. J. Syst. Evol. Microbiol.">
        <title>Isolation and Polyphasic Characterization of Desulfuromonas versatilis sp. Nov., an Electrogenic Bacteria Capable of Versatile Metabolism Isolated from a Graphene Oxide-Reducing Enrichment Culture.</title>
        <authorList>
            <person name="Xie L."/>
            <person name="Yoshida N."/>
            <person name="Ishii S."/>
            <person name="Meng L."/>
        </authorList>
    </citation>
    <scope>NUCLEOTIDE SEQUENCE [LARGE SCALE GENOMIC DNA]</scope>
    <source>
        <strain evidence="1 2">NIT-T3</strain>
    </source>
</reference>
<dbReference type="EMBL" id="AP024355">
    <property type="protein sequence ID" value="BCR05282.1"/>
    <property type="molecule type" value="Genomic_DNA"/>
</dbReference>
<dbReference type="RefSeq" id="WP_221248714.1">
    <property type="nucleotide sequence ID" value="NZ_AP024355.1"/>
</dbReference>
<evidence type="ECO:0000313" key="1">
    <source>
        <dbReference type="EMBL" id="BCR05282.1"/>
    </source>
</evidence>
<gene>
    <name evidence="1" type="ORF">DESUT3_23510</name>
</gene>
<reference evidence="1 2" key="1">
    <citation type="journal article" date="2016" name="C (Basel)">
        <title>Selective Growth of and Electricity Production by Marine Exoelectrogenic Bacteria in Self-Aggregated Hydrogel of Microbially Reduced Graphene Oxide.</title>
        <authorList>
            <person name="Yoshida N."/>
            <person name="Goto Y."/>
            <person name="Miyata Y."/>
        </authorList>
    </citation>
    <scope>NUCLEOTIDE SEQUENCE [LARGE SCALE GENOMIC DNA]</scope>
    <source>
        <strain evidence="1 2">NIT-T3</strain>
    </source>
</reference>
<protein>
    <submittedName>
        <fullName evidence="1">Uncharacterized protein</fullName>
    </submittedName>
</protein>